<dbReference type="Proteomes" id="UP000476934">
    <property type="component" value="Unassembled WGS sequence"/>
</dbReference>
<reference evidence="14" key="2">
    <citation type="submission" date="2020-02" db="EMBL/GenBank/DDBJ databases">
        <authorList>
            <person name="Feng H."/>
        </authorList>
    </citation>
    <scope>NUCLEOTIDE SEQUENCE [LARGE SCALE GENOMIC DNA]</scope>
    <source>
        <strain evidence="14">Gsoil 114</strain>
    </source>
</reference>
<reference evidence="14 16" key="3">
    <citation type="submission" date="2020-03" db="EMBL/GenBank/DDBJ databases">
        <title>Bacillus aquiflavi sp. nov., isolated from yellow water of strong flavor Chinese baijiu in Yibin region of China.</title>
        <authorList>
            <person name="Xie J."/>
        </authorList>
    </citation>
    <scope>NUCLEOTIDE SEQUENCE [LARGE SCALE GENOMIC DNA]</scope>
    <source>
        <strain evidence="14 16">Gsoil 114</strain>
    </source>
</reference>
<dbReference type="InterPro" id="IPR005835">
    <property type="entry name" value="NTP_transferase_dom"/>
</dbReference>
<dbReference type="PANTHER" id="PTHR43532:SF1">
    <property type="entry name" value="GLUCOSE-1-PHOSPHATE THYMIDYLYLTRANSFERASE 1"/>
    <property type="match status" value="1"/>
</dbReference>
<evidence type="ECO:0000256" key="4">
    <source>
        <dbReference type="ARBA" id="ARBA00017654"/>
    </source>
</evidence>
<evidence type="ECO:0000256" key="7">
    <source>
        <dbReference type="ARBA" id="ARBA00022723"/>
    </source>
</evidence>
<comment type="caution">
    <text evidence="13">The sequence shown here is derived from an EMBL/GenBank/DDBJ whole genome shotgun (WGS) entry which is preliminary data.</text>
</comment>
<evidence type="ECO:0000313" key="14">
    <source>
        <dbReference type="EMBL" id="NEY18809.1"/>
    </source>
</evidence>
<comment type="similarity">
    <text evidence="2">Belongs to the glucose-1-phosphate thymidylyltransferase family.</text>
</comment>
<evidence type="ECO:0000313" key="15">
    <source>
        <dbReference type="Proteomes" id="UP000030588"/>
    </source>
</evidence>
<evidence type="ECO:0000256" key="11">
    <source>
        <dbReference type="ARBA" id="ARBA00049336"/>
    </source>
</evidence>
<evidence type="ECO:0000256" key="6">
    <source>
        <dbReference type="ARBA" id="ARBA00022695"/>
    </source>
</evidence>
<name>A0A0A6VF29_9BACI</name>
<dbReference type="GO" id="GO:0008879">
    <property type="term" value="F:glucose-1-phosphate thymidylyltransferase activity"/>
    <property type="evidence" value="ECO:0007669"/>
    <property type="project" value="UniProtKB-EC"/>
</dbReference>
<dbReference type="AlphaFoldDB" id="A0A0A6VF29"/>
<dbReference type="InterPro" id="IPR005907">
    <property type="entry name" value="G1P_thy_trans_s"/>
</dbReference>
<evidence type="ECO:0000256" key="10">
    <source>
        <dbReference type="ARBA" id="ARBA00032598"/>
    </source>
</evidence>
<evidence type="ECO:0000256" key="9">
    <source>
        <dbReference type="ARBA" id="ARBA00032492"/>
    </source>
</evidence>
<dbReference type="EC" id="2.7.7.24" evidence="3"/>
<dbReference type="GO" id="GO:0046872">
    <property type="term" value="F:metal ion binding"/>
    <property type="evidence" value="ECO:0007669"/>
    <property type="project" value="UniProtKB-KW"/>
</dbReference>
<keyword evidence="7" id="KW-0479">Metal-binding</keyword>
<comment type="catalytic activity">
    <reaction evidence="11">
        <text>dTTP + alpha-D-glucose 1-phosphate + H(+) = dTDP-alpha-D-glucose + diphosphate</text>
        <dbReference type="Rhea" id="RHEA:15225"/>
        <dbReference type="ChEBI" id="CHEBI:15378"/>
        <dbReference type="ChEBI" id="CHEBI:33019"/>
        <dbReference type="ChEBI" id="CHEBI:37568"/>
        <dbReference type="ChEBI" id="CHEBI:57477"/>
        <dbReference type="ChEBI" id="CHEBI:58601"/>
        <dbReference type="EC" id="2.7.7.24"/>
    </reaction>
</comment>
<comment type="cofactor">
    <cofactor evidence="1">
        <name>Mg(2+)</name>
        <dbReference type="ChEBI" id="CHEBI:18420"/>
    </cofactor>
</comment>
<dbReference type="OrthoDB" id="9803871at2"/>
<dbReference type="STRING" id="363870.NG54_10895"/>
<evidence type="ECO:0000256" key="8">
    <source>
        <dbReference type="ARBA" id="ARBA00022842"/>
    </source>
</evidence>
<keyword evidence="8" id="KW-0460">Magnesium</keyword>
<evidence type="ECO:0000313" key="13">
    <source>
        <dbReference type="EMBL" id="KHD85169.1"/>
    </source>
</evidence>
<evidence type="ECO:0000313" key="16">
    <source>
        <dbReference type="Proteomes" id="UP000476934"/>
    </source>
</evidence>
<sequence length="247" mass="27476">MKGVVLAGGTGTRLYPITKAVNKHLLPIGKYPMIYWPILKLKEAGITDILIITNAEFLPAFQKLLADGKDLDVNISYAAQQGAAGIAAALLHAKDFVGNDRFVVILGDNIFKDSLKPFIKQFQEQPSGAKVLLKEVEDPNRFGVAVIDKGSNSILNIVEKPQQFLSNYIVTGIYMYDGRVFDFIQSIAPSNRGELEISDVNNQYIKHSKLTYNVLSSWWIDAGTHESLYLANKMIYQAFNDEMELGT</sequence>
<dbReference type="Gene3D" id="3.90.550.10">
    <property type="entry name" value="Spore Coat Polysaccharide Biosynthesis Protein SpsA, Chain A"/>
    <property type="match status" value="1"/>
</dbReference>
<keyword evidence="5 14" id="KW-0808">Transferase</keyword>
<protein>
    <recommendedName>
        <fullName evidence="4">Glucose-1-phosphate thymidylyltransferase</fullName>
        <ecNumber evidence="3">2.7.7.24</ecNumber>
    </recommendedName>
    <alternativeName>
        <fullName evidence="10">dTDP-glucose pyrophosphorylase</fullName>
    </alternativeName>
    <alternativeName>
        <fullName evidence="9">dTDP-glucose synthase</fullName>
    </alternativeName>
</protein>
<evidence type="ECO:0000256" key="2">
    <source>
        <dbReference type="ARBA" id="ARBA00010480"/>
    </source>
</evidence>
<keyword evidence="6" id="KW-0548">Nucleotidyltransferase</keyword>
<dbReference type="EMBL" id="JAAIWK010000002">
    <property type="protein sequence ID" value="NEY18809.1"/>
    <property type="molecule type" value="Genomic_DNA"/>
</dbReference>
<keyword evidence="16" id="KW-1185">Reference proteome</keyword>
<dbReference type="RefSeq" id="WP_025727482.1">
    <property type="nucleotide sequence ID" value="NZ_JAAIWK010000002.1"/>
</dbReference>
<evidence type="ECO:0000256" key="5">
    <source>
        <dbReference type="ARBA" id="ARBA00022679"/>
    </source>
</evidence>
<feature type="domain" description="Nucleotidyl transferase" evidence="12">
    <location>
        <begin position="2"/>
        <end position="235"/>
    </location>
</feature>
<gene>
    <name evidence="14" type="ORF">G4D61_02355</name>
    <name evidence="13" type="ORF">NG54_10895</name>
</gene>
<evidence type="ECO:0000256" key="1">
    <source>
        <dbReference type="ARBA" id="ARBA00001946"/>
    </source>
</evidence>
<reference evidence="13 15" key="1">
    <citation type="submission" date="2014-10" db="EMBL/GenBank/DDBJ databases">
        <title>Draft genome of phytase producing Bacillus ginsengihumi strain M2.11.</title>
        <authorList>
            <person name="Toymentseva A."/>
            <person name="Boulygina E.A."/>
            <person name="Kazakov S.V."/>
            <person name="Kayumov I."/>
            <person name="Suleimanova A.D."/>
            <person name="Mardanova A.M."/>
            <person name="Maria S.N."/>
            <person name="Sergey M.Y."/>
            <person name="Sharipova M.R."/>
        </authorList>
    </citation>
    <scope>NUCLEOTIDE SEQUENCE [LARGE SCALE GENOMIC DNA]</scope>
    <source>
        <strain evidence="13 15">M2.11</strain>
    </source>
</reference>
<evidence type="ECO:0000259" key="12">
    <source>
        <dbReference type="Pfam" id="PF00483"/>
    </source>
</evidence>
<dbReference type="Proteomes" id="UP000030588">
    <property type="component" value="Unassembled WGS sequence"/>
</dbReference>
<organism evidence="13 15">
    <name type="scientific">Heyndrickxia ginsengihumi</name>
    <dbReference type="NCBI Taxonomy" id="363870"/>
    <lineage>
        <taxon>Bacteria</taxon>
        <taxon>Bacillati</taxon>
        <taxon>Bacillota</taxon>
        <taxon>Bacilli</taxon>
        <taxon>Bacillales</taxon>
        <taxon>Bacillaceae</taxon>
        <taxon>Heyndrickxia</taxon>
    </lineage>
</organism>
<dbReference type="InterPro" id="IPR029044">
    <property type="entry name" value="Nucleotide-diphossugar_trans"/>
</dbReference>
<evidence type="ECO:0000256" key="3">
    <source>
        <dbReference type="ARBA" id="ARBA00012461"/>
    </source>
</evidence>
<dbReference type="SUPFAM" id="SSF53448">
    <property type="entry name" value="Nucleotide-diphospho-sugar transferases"/>
    <property type="match status" value="1"/>
</dbReference>
<proteinExistence type="inferred from homology"/>
<dbReference type="Pfam" id="PF00483">
    <property type="entry name" value="NTP_transferase"/>
    <property type="match status" value="1"/>
</dbReference>
<dbReference type="PANTHER" id="PTHR43532">
    <property type="entry name" value="GLUCOSE-1-PHOSPHATE THYMIDYLYLTRANSFERASE"/>
    <property type="match status" value="1"/>
</dbReference>
<accession>A0A0A6VF29</accession>
<dbReference type="EMBL" id="JRUN01000030">
    <property type="protein sequence ID" value="KHD85169.1"/>
    <property type="molecule type" value="Genomic_DNA"/>
</dbReference>